<gene>
    <name evidence="2" type="ORF">E2556_06120</name>
</gene>
<sequence length="190" mass="22541">MRTLKTLYVTGYKSFELNIFKDDMPEVNYLKAFIKHKLLQYIDEGLEWVLIQGQIGIELWAAEVVLDLKQTYPELKLGIITPFYGHTSKWNEVNQAKYNAIVEKADFLESVHHTEYEGPYQFKQTDQFMLDHTDMTLLIYDDEQEASPKFFKRMLVDFMDKTNYTCDIVAFDELTAFINDLQWEQNQSFE</sequence>
<dbReference type="InterPro" id="IPR010697">
    <property type="entry name" value="YspA"/>
</dbReference>
<keyword evidence="3" id="KW-1185">Reference proteome</keyword>
<dbReference type="Gene3D" id="3.40.50.450">
    <property type="match status" value="1"/>
</dbReference>
<dbReference type="EMBL" id="SRJF01000006">
    <property type="protein sequence ID" value="TGA79532.1"/>
    <property type="molecule type" value="Genomic_DNA"/>
</dbReference>
<organism evidence="2 3">
    <name type="scientific">Staphylococcus croceilyticus</name>
    <dbReference type="NCBI Taxonomy" id="319942"/>
    <lineage>
        <taxon>Bacteria</taxon>
        <taxon>Bacillati</taxon>
        <taxon>Bacillota</taxon>
        <taxon>Bacilli</taxon>
        <taxon>Bacillales</taxon>
        <taxon>Staphylococcaceae</taxon>
        <taxon>Staphylococcus</taxon>
    </lineage>
</organism>
<dbReference type="PANTHER" id="PTHR38440">
    <property type="entry name" value="UPF0398 PROTEIN YPSA"/>
    <property type="match status" value="1"/>
</dbReference>
<proteinExistence type="inferred from homology"/>
<dbReference type="RefSeq" id="WP_103328622.1">
    <property type="nucleotide sequence ID" value="NZ_PPRD01000013.1"/>
</dbReference>
<dbReference type="Pfam" id="PF06908">
    <property type="entry name" value="YpsA"/>
    <property type="match status" value="1"/>
</dbReference>
<name>A0ABY2KD36_9STAP</name>
<dbReference type="Proteomes" id="UP000298482">
    <property type="component" value="Unassembled WGS sequence"/>
</dbReference>
<evidence type="ECO:0000313" key="2">
    <source>
        <dbReference type="EMBL" id="TGA79532.1"/>
    </source>
</evidence>
<reference evidence="2 3" key="1">
    <citation type="submission" date="2019-04" db="EMBL/GenBank/DDBJ databases">
        <title>Genomic characterization of Staphylococcus petrasii strains.</title>
        <authorList>
            <person name="Vrbovska V."/>
            <person name="Kovarovic V."/>
            <person name="Maslanova I."/>
            <person name="Indrakova A."/>
            <person name="Petras P."/>
            <person name="Sedo O."/>
            <person name="Svec P."/>
            <person name="Fisarova L."/>
            <person name="Sedlacek I."/>
            <person name="Doskar J."/>
            <person name="Pantucek R."/>
        </authorList>
    </citation>
    <scope>NUCLEOTIDE SEQUENCE [LARGE SCALE GENOMIC DNA]</scope>
    <source>
        <strain evidence="2 3">CCM 8421</strain>
    </source>
</reference>
<evidence type="ECO:0000313" key="3">
    <source>
        <dbReference type="Proteomes" id="UP000298482"/>
    </source>
</evidence>
<dbReference type="NCBIfam" id="NF010181">
    <property type="entry name" value="PRK13660.1"/>
    <property type="match status" value="1"/>
</dbReference>
<accession>A0ABY2KD36</accession>
<evidence type="ECO:0000256" key="1">
    <source>
        <dbReference type="HAMAP-Rule" id="MF_01575"/>
    </source>
</evidence>
<protein>
    <recommendedName>
        <fullName evidence="1">UPF0398 protein E2556_06120</fullName>
    </recommendedName>
</protein>
<dbReference type="SUPFAM" id="SSF102405">
    <property type="entry name" value="MCP/YpsA-like"/>
    <property type="match status" value="1"/>
</dbReference>
<dbReference type="PANTHER" id="PTHR38440:SF1">
    <property type="entry name" value="UPF0398 PROTEIN SPR0331"/>
    <property type="match status" value="1"/>
</dbReference>
<dbReference type="PIRSF" id="PIRSF021290">
    <property type="entry name" value="DUF1273"/>
    <property type="match status" value="1"/>
</dbReference>
<dbReference type="HAMAP" id="MF_01575">
    <property type="entry name" value="UPF0398"/>
    <property type="match status" value="1"/>
</dbReference>
<comment type="similarity">
    <text evidence="1">Belongs to the UPF0398 family.</text>
</comment>
<comment type="caution">
    <text evidence="2">The sequence shown here is derived from an EMBL/GenBank/DDBJ whole genome shotgun (WGS) entry which is preliminary data.</text>
</comment>